<dbReference type="PROSITE" id="PS50244">
    <property type="entry name" value="S5A_REDUCTASE"/>
    <property type="match status" value="1"/>
</dbReference>
<accession>A0A2H0EEM5</accession>
<evidence type="ECO:0000256" key="3">
    <source>
        <dbReference type="ARBA" id="ARBA00022989"/>
    </source>
</evidence>
<reference evidence="6 7" key="1">
    <citation type="submission" date="2017-09" db="EMBL/GenBank/DDBJ databases">
        <title>Depth-based differentiation of microbial function through sediment-hosted aquifers and enrichment of novel symbionts in the deep terrestrial subsurface.</title>
        <authorList>
            <person name="Probst A.J."/>
            <person name="Ladd B."/>
            <person name="Jarett J.K."/>
            <person name="Geller-Mcgrath D.E."/>
            <person name="Sieber C.M."/>
            <person name="Emerson J.B."/>
            <person name="Anantharaman K."/>
            <person name="Thomas B.C."/>
            <person name="Malmstrom R."/>
            <person name="Stieglmeier M."/>
            <person name="Klingl A."/>
            <person name="Woyke T."/>
            <person name="Ryan C.M."/>
            <person name="Banfield J.F."/>
        </authorList>
    </citation>
    <scope>NUCLEOTIDE SEQUENCE [LARGE SCALE GENOMIC DNA]</scope>
    <source>
        <strain evidence="6">CG18_big_fil_WC_8_21_14_2_50_39_7</strain>
    </source>
</reference>
<dbReference type="InterPro" id="IPR007269">
    <property type="entry name" value="ICMT_MeTrfase"/>
</dbReference>
<dbReference type="Pfam" id="PF04140">
    <property type="entry name" value="ICMT"/>
    <property type="match status" value="1"/>
</dbReference>
<sequence>MTSVNRPFIKEGPYKYIRHPIYLGLFVIWLGASLVFFNWIGFISAFAVLLPLLHYRARIEEESLIKTFGIEYQNYISSTGLMFFKFF</sequence>
<dbReference type="GO" id="GO:0004671">
    <property type="term" value="F:protein C-terminal S-isoprenylcysteine carboxyl O-methyltransferase activity"/>
    <property type="evidence" value="ECO:0007669"/>
    <property type="project" value="InterPro"/>
</dbReference>
<evidence type="ECO:0000313" key="7">
    <source>
        <dbReference type="Proteomes" id="UP000229241"/>
    </source>
</evidence>
<dbReference type="GO" id="GO:0016020">
    <property type="term" value="C:membrane"/>
    <property type="evidence" value="ECO:0007669"/>
    <property type="project" value="UniProtKB-SubCell"/>
</dbReference>
<protein>
    <submittedName>
        <fullName evidence="6">Uncharacterized protein</fullName>
    </submittedName>
</protein>
<comment type="subcellular location">
    <subcellularLocation>
        <location evidence="1">Membrane</location>
        <topology evidence="1">Multi-pass membrane protein</topology>
    </subcellularLocation>
</comment>
<dbReference type="PANTHER" id="PTHR12714">
    <property type="entry name" value="PROTEIN-S ISOPRENYLCYSTEINE O-METHYLTRANSFERASE"/>
    <property type="match status" value="1"/>
</dbReference>
<dbReference type="AlphaFoldDB" id="A0A2H0EEM5"/>
<keyword evidence="3 5" id="KW-1133">Transmembrane helix</keyword>
<dbReference type="PANTHER" id="PTHR12714:SF9">
    <property type="entry name" value="PROTEIN-S-ISOPRENYLCYSTEINE O-METHYLTRANSFERASE"/>
    <property type="match status" value="1"/>
</dbReference>
<comment type="caution">
    <text evidence="6">The sequence shown here is derived from an EMBL/GenBank/DDBJ whole genome shotgun (WGS) entry which is preliminary data.</text>
</comment>
<dbReference type="EMBL" id="PCTX01000023">
    <property type="protein sequence ID" value="PIP92270.1"/>
    <property type="molecule type" value="Genomic_DNA"/>
</dbReference>
<organism evidence="6 7">
    <name type="scientific">Candidatus Wolfebacteria bacterium CG18_big_fil_WC_8_21_14_2_50_39_7</name>
    <dbReference type="NCBI Taxonomy" id="1975071"/>
    <lineage>
        <taxon>Bacteria</taxon>
        <taxon>Candidatus Wolfeibacteriota</taxon>
    </lineage>
</organism>
<evidence type="ECO:0000313" key="6">
    <source>
        <dbReference type="EMBL" id="PIP92270.1"/>
    </source>
</evidence>
<evidence type="ECO:0000256" key="5">
    <source>
        <dbReference type="SAM" id="Phobius"/>
    </source>
</evidence>
<dbReference type="Proteomes" id="UP000229241">
    <property type="component" value="Unassembled WGS sequence"/>
</dbReference>
<keyword evidence="2 5" id="KW-0812">Transmembrane</keyword>
<evidence type="ECO:0000256" key="4">
    <source>
        <dbReference type="ARBA" id="ARBA00023136"/>
    </source>
</evidence>
<keyword evidence="4 5" id="KW-0472">Membrane</keyword>
<proteinExistence type="predicted"/>
<evidence type="ECO:0000256" key="1">
    <source>
        <dbReference type="ARBA" id="ARBA00004141"/>
    </source>
</evidence>
<dbReference type="Gene3D" id="1.20.120.1630">
    <property type="match status" value="1"/>
</dbReference>
<feature type="transmembrane region" description="Helical" evidence="5">
    <location>
        <begin position="20"/>
        <end position="53"/>
    </location>
</feature>
<name>A0A2H0EEM5_9BACT</name>
<evidence type="ECO:0000256" key="2">
    <source>
        <dbReference type="ARBA" id="ARBA00022692"/>
    </source>
</evidence>
<gene>
    <name evidence="6" type="ORF">COW77_00805</name>
</gene>